<keyword evidence="2" id="KW-0503">Monooxygenase</keyword>
<dbReference type="Proteomes" id="UP001551482">
    <property type="component" value="Unassembled WGS sequence"/>
</dbReference>
<evidence type="ECO:0000313" key="4">
    <source>
        <dbReference type="Proteomes" id="UP001551482"/>
    </source>
</evidence>
<dbReference type="PANTHER" id="PTHR46696:SF4">
    <property type="entry name" value="BIOTIN BIOSYNTHESIS CYTOCHROME P450"/>
    <property type="match status" value="1"/>
</dbReference>
<dbReference type="CDD" id="cd11033">
    <property type="entry name" value="CYP142-like"/>
    <property type="match status" value="1"/>
</dbReference>
<dbReference type="PRINTS" id="PR00385">
    <property type="entry name" value="P450"/>
</dbReference>
<dbReference type="RefSeq" id="WP_358349722.1">
    <property type="nucleotide sequence ID" value="NZ_JBEZFP010000009.1"/>
</dbReference>
<protein>
    <submittedName>
        <fullName evidence="3">Cytochrome P450</fullName>
    </submittedName>
</protein>
<keyword evidence="2" id="KW-0408">Iron</keyword>
<dbReference type="Pfam" id="PF00067">
    <property type="entry name" value="p450"/>
    <property type="match status" value="1"/>
</dbReference>
<dbReference type="InterPro" id="IPR001128">
    <property type="entry name" value="Cyt_P450"/>
</dbReference>
<dbReference type="InterPro" id="IPR036396">
    <property type="entry name" value="Cyt_P450_sf"/>
</dbReference>
<keyword evidence="4" id="KW-1185">Reference proteome</keyword>
<evidence type="ECO:0000256" key="1">
    <source>
        <dbReference type="ARBA" id="ARBA00010617"/>
    </source>
</evidence>
<comment type="caution">
    <text evidence="3">The sequence shown here is derived from an EMBL/GenBank/DDBJ whole genome shotgun (WGS) entry which is preliminary data.</text>
</comment>
<reference evidence="3 4" key="1">
    <citation type="submission" date="2024-06" db="EMBL/GenBank/DDBJ databases">
        <title>The Natural Products Discovery Center: Release of the First 8490 Sequenced Strains for Exploring Actinobacteria Biosynthetic Diversity.</title>
        <authorList>
            <person name="Kalkreuter E."/>
            <person name="Kautsar S.A."/>
            <person name="Yang D."/>
            <person name="Bader C.D."/>
            <person name="Teijaro C.N."/>
            <person name="Fluegel L."/>
            <person name="Davis C.M."/>
            <person name="Simpson J.R."/>
            <person name="Lauterbach L."/>
            <person name="Steele A.D."/>
            <person name="Gui C."/>
            <person name="Meng S."/>
            <person name="Li G."/>
            <person name="Viehrig K."/>
            <person name="Ye F."/>
            <person name="Su P."/>
            <person name="Kiefer A.F."/>
            <person name="Nichols A."/>
            <person name="Cepeda A.J."/>
            <person name="Yan W."/>
            <person name="Fan B."/>
            <person name="Jiang Y."/>
            <person name="Adhikari A."/>
            <person name="Zheng C.-J."/>
            <person name="Schuster L."/>
            <person name="Cowan T.M."/>
            <person name="Smanski M.J."/>
            <person name="Chevrette M.G."/>
            <person name="De Carvalho L.P.S."/>
            <person name="Shen B."/>
        </authorList>
    </citation>
    <scope>NUCLEOTIDE SEQUENCE [LARGE SCALE GENOMIC DNA]</scope>
    <source>
        <strain evidence="3 4">NPDC048946</strain>
    </source>
</reference>
<organism evidence="3 4">
    <name type="scientific">Streptodolium elevatio</name>
    <dbReference type="NCBI Taxonomy" id="3157996"/>
    <lineage>
        <taxon>Bacteria</taxon>
        <taxon>Bacillati</taxon>
        <taxon>Actinomycetota</taxon>
        <taxon>Actinomycetes</taxon>
        <taxon>Kitasatosporales</taxon>
        <taxon>Streptomycetaceae</taxon>
        <taxon>Streptodolium</taxon>
    </lineage>
</organism>
<dbReference type="Gene3D" id="1.10.630.10">
    <property type="entry name" value="Cytochrome P450"/>
    <property type="match status" value="1"/>
</dbReference>
<keyword evidence="2" id="KW-0560">Oxidoreductase</keyword>
<dbReference type="InterPro" id="IPR017972">
    <property type="entry name" value="Cyt_P450_CS"/>
</dbReference>
<proteinExistence type="inferred from homology"/>
<name>A0ABV3DB55_9ACTN</name>
<sequence>MRKPAPAALAGVDLTDLDVFAAGFPHDLFAVHRREAPVWWHEPTAHTPDGVGFWSVATYAETLEVLRDAETYSSEHGGTMLADSPASGLVLNMLDDPRHNRIRRLVNKGLTPRMVALLGDDLLRRTRALFAAVPEGEPVDFLAAVAGELPMQTICSMLGVPEEDRHELFGYIEHLFDHREGRDAEKAAAQKAMFAYGAALIAEKRERPTEDMLSLVVHAELADVDPPRLTQVELHMFFNLLFAAGAETTRNAVAGGVRALVRNPEQLAALRAAPDRLMGSAVEEIMRWTSPSPSKRRTATRDTVLGGAAVAKGDKVLVWEGSANRDAGAFADADRFDVGRDPNPHLAFGQGVHYCLGANLARLETRTVLRALVDTFGTVEAAGPVEWTRSNRHTGIRRLPLVFGDRRRDS</sequence>
<dbReference type="PROSITE" id="PS00086">
    <property type="entry name" value="CYTOCHROME_P450"/>
    <property type="match status" value="1"/>
</dbReference>
<evidence type="ECO:0000313" key="3">
    <source>
        <dbReference type="EMBL" id="MEU8132988.1"/>
    </source>
</evidence>
<keyword evidence="2" id="KW-0479">Metal-binding</keyword>
<keyword evidence="2" id="KW-0349">Heme</keyword>
<dbReference type="InterPro" id="IPR002397">
    <property type="entry name" value="Cyt_P450_B"/>
</dbReference>
<dbReference type="EMBL" id="JBEZFP010000009">
    <property type="protein sequence ID" value="MEU8132988.1"/>
    <property type="molecule type" value="Genomic_DNA"/>
</dbReference>
<accession>A0ABV3DB55</accession>
<dbReference type="PANTHER" id="PTHR46696">
    <property type="entry name" value="P450, PUTATIVE (EUROFUNG)-RELATED"/>
    <property type="match status" value="1"/>
</dbReference>
<evidence type="ECO:0000256" key="2">
    <source>
        <dbReference type="RuleBase" id="RU000461"/>
    </source>
</evidence>
<dbReference type="PRINTS" id="PR00359">
    <property type="entry name" value="BP450"/>
</dbReference>
<comment type="similarity">
    <text evidence="1 2">Belongs to the cytochrome P450 family.</text>
</comment>
<dbReference type="SUPFAM" id="SSF48264">
    <property type="entry name" value="Cytochrome P450"/>
    <property type="match status" value="1"/>
</dbReference>
<gene>
    <name evidence="3" type="ORF">AB0C36_05720</name>
</gene>